<feature type="transmembrane region" description="Helical" evidence="9">
    <location>
        <begin position="465"/>
        <end position="485"/>
    </location>
</feature>
<dbReference type="OrthoDB" id="2241241at2759"/>
<dbReference type="AlphaFoldDB" id="K1VNP3"/>
<keyword evidence="4 9" id="KW-0812">Transmembrane</keyword>
<evidence type="ECO:0000256" key="5">
    <source>
        <dbReference type="ARBA" id="ARBA00022989"/>
    </source>
</evidence>
<dbReference type="PANTHER" id="PTHR48022">
    <property type="entry name" value="PLASTIDIC GLUCOSE TRANSPORTER 4"/>
    <property type="match status" value="1"/>
</dbReference>
<evidence type="ECO:0000256" key="8">
    <source>
        <dbReference type="RuleBase" id="RU003346"/>
    </source>
</evidence>
<proteinExistence type="inferred from homology"/>
<feature type="domain" description="Major facilitator superfamily (MFS) profile" evidence="10">
    <location>
        <begin position="8"/>
        <end position="489"/>
    </location>
</feature>
<dbReference type="FunCoup" id="K1VNP3">
    <property type="interactions" value="204"/>
</dbReference>
<feature type="transmembrane region" description="Helical" evidence="9">
    <location>
        <begin position="209"/>
        <end position="228"/>
    </location>
</feature>
<name>K1VNP3_TRIAC</name>
<evidence type="ECO:0000256" key="4">
    <source>
        <dbReference type="ARBA" id="ARBA00022692"/>
    </source>
</evidence>
<dbReference type="PROSITE" id="PS00217">
    <property type="entry name" value="SUGAR_TRANSPORT_2"/>
    <property type="match status" value="1"/>
</dbReference>
<dbReference type="SUPFAM" id="SSF103473">
    <property type="entry name" value="MFS general substrate transporter"/>
    <property type="match status" value="1"/>
</dbReference>
<keyword evidence="5 9" id="KW-1133">Transmembrane helix</keyword>
<dbReference type="GO" id="GO:0005351">
    <property type="term" value="F:carbohydrate:proton symporter activity"/>
    <property type="evidence" value="ECO:0007669"/>
    <property type="project" value="TreeGrafter"/>
</dbReference>
<dbReference type="PANTHER" id="PTHR48022:SF91">
    <property type="entry name" value="MAJOR FACILITATOR SUPERFAMILY (MFS) PROFILE DOMAIN-CONTAINING PROTEIN-RELATED"/>
    <property type="match status" value="1"/>
</dbReference>
<comment type="caution">
    <text evidence="11">The sequence shown here is derived from an EMBL/GenBank/DDBJ whole genome shotgun (WGS) entry which is preliminary data.</text>
</comment>
<dbReference type="InterPro" id="IPR020846">
    <property type="entry name" value="MFS_dom"/>
</dbReference>
<feature type="transmembrane region" description="Helical" evidence="9">
    <location>
        <begin position="363"/>
        <end position="384"/>
    </location>
</feature>
<dbReference type="PROSITE" id="PS00216">
    <property type="entry name" value="SUGAR_TRANSPORT_1"/>
    <property type="match status" value="1"/>
</dbReference>
<feature type="transmembrane region" description="Helical" evidence="9">
    <location>
        <begin position="396"/>
        <end position="416"/>
    </location>
</feature>
<feature type="transmembrane region" description="Helical" evidence="9">
    <location>
        <begin position="176"/>
        <end position="197"/>
    </location>
</feature>
<evidence type="ECO:0000313" key="11">
    <source>
        <dbReference type="EMBL" id="EKD02236.1"/>
    </source>
</evidence>
<feature type="transmembrane region" description="Helical" evidence="9">
    <location>
        <begin position="144"/>
        <end position="164"/>
    </location>
</feature>
<dbReference type="NCBIfam" id="TIGR00879">
    <property type="entry name" value="SP"/>
    <property type="match status" value="1"/>
</dbReference>
<evidence type="ECO:0000256" key="2">
    <source>
        <dbReference type="ARBA" id="ARBA00010992"/>
    </source>
</evidence>
<evidence type="ECO:0000259" key="10">
    <source>
        <dbReference type="PROSITE" id="PS50850"/>
    </source>
</evidence>
<feature type="transmembrane region" description="Helical" evidence="9">
    <location>
        <begin position="332"/>
        <end position="351"/>
    </location>
</feature>
<dbReference type="EMBL" id="AMBO01000295">
    <property type="protein sequence ID" value="EKD02236.1"/>
    <property type="molecule type" value="Genomic_DNA"/>
</dbReference>
<gene>
    <name evidence="11" type="ORF">A1Q2_03456</name>
</gene>
<keyword evidence="6 9" id="KW-0472">Membrane</keyword>
<dbReference type="InParanoid" id="K1VNP3"/>
<evidence type="ECO:0000256" key="7">
    <source>
        <dbReference type="ARBA" id="ARBA00049119"/>
    </source>
</evidence>
<comment type="similarity">
    <text evidence="2 8">Belongs to the major facilitator superfamily. Sugar transporter (TC 2.A.1.1) family.</text>
</comment>
<dbReference type="Proteomes" id="UP000006757">
    <property type="component" value="Unassembled WGS sequence"/>
</dbReference>
<dbReference type="InterPro" id="IPR050360">
    <property type="entry name" value="MFS_Sugar_Transporters"/>
</dbReference>
<dbReference type="Pfam" id="PF00083">
    <property type="entry name" value="Sugar_tr"/>
    <property type="match status" value="2"/>
</dbReference>
<dbReference type="GO" id="GO:0016020">
    <property type="term" value="C:membrane"/>
    <property type="evidence" value="ECO:0007669"/>
    <property type="project" value="UniProtKB-SubCell"/>
</dbReference>
<reference evidence="11 12" key="1">
    <citation type="journal article" date="2012" name="Eukaryot. Cell">
        <title>Genome sequence of the Trichosporon asahii environmental strain CBS 8904.</title>
        <authorList>
            <person name="Yang R.Y."/>
            <person name="Li H.T."/>
            <person name="Zhu H."/>
            <person name="Zhou G.P."/>
            <person name="Wang M."/>
            <person name="Wang L."/>
        </authorList>
    </citation>
    <scope>NUCLEOTIDE SEQUENCE [LARGE SCALE GENOMIC DNA]</scope>
    <source>
        <strain evidence="11 12">CBS 8904</strain>
    </source>
</reference>
<protein>
    <submittedName>
        <fullName evidence="11">Sugar transporter</fullName>
    </submittedName>
</protein>
<dbReference type="OMA" id="KATWMEC"/>
<dbReference type="InterPro" id="IPR005829">
    <property type="entry name" value="Sugar_transporter_CS"/>
</dbReference>
<dbReference type="InterPro" id="IPR036259">
    <property type="entry name" value="MFS_trans_sf"/>
</dbReference>
<dbReference type="Gene3D" id="1.20.1250.20">
    <property type="entry name" value="MFS general substrate transporter like domains"/>
    <property type="match status" value="2"/>
</dbReference>
<keyword evidence="11" id="KW-0762">Sugar transport</keyword>
<dbReference type="STRING" id="1220162.K1VNP3"/>
<evidence type="ECO:0000256" key="6">
    <source>
        <dbReference type="ARBA" id="ARBA00023136"/>
    </source>
</evidence>
<evidence type="ECO:0000313" key="12">
    <source>
        <dbReference type="Proteomes" id="UP000006757"/>
    </source>
</evidence>
<evidence type="ECO:0000256" key="9">
    <source>
        <dbReference type="SAM" id="Phobius"/>
    </source>
</evidence>
<sequence>MVSKSVLFCFFAAFGGWVFGYDIGYISGCLIMPDFVKQFGQWNGTDAGTFFGALLQTLTSDSLGRKYSIMFWSVMAKIGVCSAGVNLMARGVDLHWVGDLHLTRPPSLWAWRLLNLLPSVQTDSQFTVGTVIQLASFGLAQITVGRFVSGLGVGALSAIVPLYIGEAAPKKIRGSLLVLYQVQIISGLFLAYIIDLATHKIPNSASWRIPIGLQIIWGVLLILGAWALPESPRLLLGKGKEEQALRSIAALNDCTIDDPKAQEMLVELEEAVAVENAEGKGSWLELFSLKGHMWKRTLNGMMIQFLQQLNGQNFYYGPVFFQAAKIESLNSYTIQVIMGAVSFVMVMPALWTIEHVGRRRSLITGAAFMFCCAIVAGLVGHFYTDSHNVPEDKRKLGGNIMIAFAILHVSAFSLFWGPAPWVILGETFPLRVRPKGIAIGSATNWFWNFMLGYFSPLIADDIGPLILLIFAGVLLVAVFYVYFMIPETRRLTLEEVDEMYRSGTPAWRTNNWQPTVREHLPIDDKEMVHQEHVRAAAVLTK</sequence>
<dbReference type="PRINTS" id="PR00171">
    <property type="entry name" value="SUGRTRNSPORT"/>
</dbReference>
<accession>K1VNP3</accession>
<keyword evidence="12" id="KW-1185">Reference proteome</keyword>
<dbReference type="eggNOG" id="KOG0254">
    <property type="taxonomic scope" value="Eukaryota"/>
</dbReference>
<dbReference type="HOGENOM" id="CLU_001265_30_1_1"/>
<comment type="subcellular location">
    <subcellularLocation>
        <location evidence="1">Membrane</location>
        <topology evidence="1">Multi-pass membrane protein</topology>
    </subcellularLocation>
</comment>
<evidence type="ECO:0000256" key="1">
    <source>
        <dbReference type="ARBA" id="ARBA00004141"/>
    </source>
</evidence>
<dbReference type="PROSITE" id="PS50850">
    <property type="entry name" value="MFS"/>
    <property type="match status" value="1"/>
</dbReference>
<keyword evidence="3 8" id="KW-0813">Transport</keyword>
<dbReference type="InterPro" id="IPR005828">
    <property type="entry name" value="MFS_sugar_transport-like"/>
</dbReference>
<comment type="catalytic activity">
    <reaction evidence="7">
        <text>myo-inositol(out) + H(+)(out) = myo-inositol(in) + H(+)(in)</text>
        <dbReference type="Rhea" id="RHEA:60364"/>
        <dbReference type="ChEBI" id="CHEBI:15378"/>
        <dbReference type="ChEBI" id="CHEBI:17268"/>
    </reaction>
</comment>
<organism evidence="11 12">
    <name type="scientific">Trichosporon asahii var. asahii (strain CBS 8904)</name>
    <name type="common">Yeast</name>
    <dbReference type="NCBI Taxonomy" id="1220162"/>
    <lineage>
        <taxon>Eukaryota</taxon>
        <taxon>Fungi</taxon>
        <taxon>Dikarya</taxon>
        <taxon>Basidiomycota</taxon>
        <taxon>Agaricomycotina</taxon>
        <taxon>Tremellomycetes</taxon>
        <taxon>Trichosporonales</taxon>
        <taxon>Trichosporonaceae</taxon>
        <taxon>Trichosporon</taxon>
    </lineage>
</organism>
<evidence type="ECO:0000256" key="3">
    <source>
        <dbReference type="ARBA" id="ARBA00022448"/>
    </source>
</evidence>
<feature type="transmembrane region" description="Helical" evidence="9">
    <location>
        <begin position="69"/>
        <end position="89"/>
    </location>
</feature>
<dbReference type="InterPro" id="IPR003663">
    <property type="entry name" value="Sugar/inositol_transpt"/>
</dbReference>